<dbReference type="Pfam" id="PF04479">
    <property type="entry name" value="RTA1"/>
    <property type="match status" value="1"/>
</dbReference>
<dbReference type="RefSeq" id="XP_043164329.1">
    <property type="nucleotide sequence ID" value="XM_043308394.1"/>
</dbReference>
<evidence type="ECO:0000256" key="2">
    <source>
        <dbReference type="ARBA" id="ARBA00022692"/>
    </source>
</evidence>
<evidence type="ECO:0008006" key="8">
    <source>
        <dbReference type="Google" id="ProtNLM"/>
    </source>
</evidence>
<comment type="caution">
    <text evidence="6">The sequence shown here is derived from an EMBL/GenBank/DDBJ whole genome shotgun (WGS) entry which is preliminary data.</text>
</comment>
<proteinExistence type="predicted"/>
<feature type="transmembrane region" description="Helical" evidence="5">
    <location>
        <begin position="42"/>
        <end position="63"/>
    </location>
</feature>
<dbReference type="AlphaFoldDB" id="A0A8J2HT48"/>
<dbReference type="GeneID" id="67020062"/>
<dbReference type="OrthoDB" id="5384040at2759"/>
<evidence type="ECO:0000256" key="1">
    <source>
        <dbReference type="ARBA" id="ARBA00004141"/>
    </source>
</evidence>
<feature type="transmembrane region" description="Helical" evidence="5">
    <location>
        <begin position="99"/>
        <end position="123"/>
    </location>
</feature>
<protein>
    <recommendedName>
        <fullName evidence="8">RTA1-domain-containing protein</fullName>
    </recommendedName>
</protein>
<keyword evidence="3 5" id="KW-1133">Transmembrane helix</keyword>
<name>A0A8J2HT48_9PLEO</name>
<evidence type="ECO:0000256" key="3">
    <source>
        <dbReference type="ARBA" id="ARBA00022989"/>
    </source>
</evidence>
<evidence type="ECO:0000256" key="4">
    <source>
        <dbReference type="ARBA" id="ARBA00023136"/>
    </source>
</evidence>
<sequence>MASPTTPSSTATTPECTTAIPGPHGYVPPSSCNALYLYNPSFSAAVAFAVLFGLLTIAHILLAILHRKRFCWVIITGAIWELTSFILRTLGTRDQQNEAYATASTLLFLLAPLWINAFVYMTAGRLVYLLHPRKRLWGIEAVKMGRWFVWLDILSFIVQAAGGLMMNQENGAKVIGIGKNVYMSGVGVQQLFILIFLGMIVRFHIDMLRLERDGRLCDNNGRWRRVALWKWLTYTLYSVLGLITIRIIFRLVEFSAGIDESANALIGTEGYALGLDAVPMMLALSLLAAVHPGVVLRGPGSEFPSRKERKLEKKARKMKKNRGKLALLWKTTYVGKV</sequence>
<comment type="subcellular location">
    <subcellularLocation>
        <location evidence="1">Membrane</location>
        <topology evidence="1">Multi-pass membrane protein</topology>
    </subcellularLocation>
</comment>
<evidence type="ECO:0000313" key="7">
    <source>
        <dbReference type="Proteomes" id="UP000676310"/>
    </source>
</evidence>
<keyword evidence="7" id="KW-1185">Reference proteome</keyword>
<dbReference type="GO" id="GO:0016020">
    <property type="term" value="C:membrane"/>
    <property type="evidence" value="ECO:0007669"/>
    <property type="project" value="UniProtKB-SubCell"/>
</dbReference>
<evidence type="ECO:0000313" key="6">
    <source>
        <dbReference type="EMBL" id="CAG5140842.1"/>
    </source>
</evidence>
<gene>
    <name evidence="6" type="ORF">ALTATR162_LOCUS800</name>
</gene>
<dbReference type="PANTHER" id="PTHR31465">
    <property type="entry name" value="PROTEIN RTA1-RELATED"/>
    <property type="match status" value="1"/>
</dbReference>
<evidence type="ECO:0000256" key="5">
    <source>
        <dbReference type="SAM" id="Phobius"/>
    </source>
</evidence>
<keyword evidence="2 5" id="KW-0812">Transmembrane</keyword>
<accession>A0A8J2HT48</accession>
<organism evidence="6 7">
    <name type="scientific">Alternaria atra</name>
    <dbReference type="NCBI Taxonomy" id="119953"/>
    <lineage>
        <taxon>Eukaryota</taxon>
        <taxon>Fungi</taxon>
        <taxon>Dikarya</taxon>
        <taxon>Ascomycota</taxon>
        <taxon>Pezizomycotina</taxon>
        <taxon>Dothideomycetes</taxon>
        <taxon>Pleosporomycetidae</taxon>
        <taxon>Pleosporales</taxon>
        <taxon>Pleosporineae</taxon>
        <taxon>Pleosporaceae</taxon>
        <taxon>Alternaria</taxon>
        <taxon>Alternaria sect. Ulocladioides</taxon>
    </lineage>
</organism>
<feature type="transmembrane region" description="Helical" evidence="5">
    <location>
        <begin position="226"/>
        <end position="249"/>
    </location>
</feature>
<feature type="transmembrane region" description="Helical" evidence="5">
    <location>
        <begin position="144"/>
        <end position="166"/>
    </location>
</feature>
<dbReference type="Proteomes" id="UP000676310">
    <property type="component" value="Unassembled WGS sequence"/>
</dbReference>
<keyword evidence="4 5" id="KW-0472">Membrane</keyword>
<reference evidence="6" key="1">
    <citation type="submission" date="2021-05" db="EMBL/GenBank/DDBJ databases">
        <authorList>
            <person name="Stam R."/>
        </authorList>
    </citation>
    <scope>NUCLEOTIDE SEQUENCE</scope>
    <source>
        <strain evidence="6">CS162</strain>
    </source>
</reference>
<feature type="transmembrane region" description="Helical" evidence="5">
    <location>
        <begin position="70"/>
        <end position="87"/>
    </location>
</feature>
<dbReference type="PANTHER" id="PTHR31465:SF15">
    <property type="entry name" value="LIPID TRANSPORTER ATNI-RELATED"/>
    <property type="match status" value="1"/>
</dbReference>
<dbReference type="EMBL" id="CAJRGZ010000015">
    <property type="protein sequence ID" value="CAG5140842.1"/>
    <property type="molecule type" value="Genomic_DNA"/>
</dbReference>
<dbReference type="InterPro" id="IPR007568">
    <property type="entry name" value="RTA1"/>
</dbReference>
<feature type="transmembrane region" description="Helical" evidence="5">
    <location>
        <begin position="186"/>
        <end position="205"/>
    </location>
</feature>